<organism evidence="3">
    <name type="scientific">Caldithrix abyssi</name>
    <dbReference type="NCBI Taxonomy" id="187145"/>
    <lineage>
        <taxon>Bacteria</taxon>
        <taxon>Pseudomonadati</taxon>
        <taxon>Calditrichota</taxon>
        <taxon>Calditrichia</taxon>
        <taxon>Calditrichales</taxon>
        <taxon>Calditrichaceae</taxon>
        <taxon>Caldithrix</taxon>
    </lineage>
</organism>
<evidence type="ECO:0000256" key="2">
    <source>
        <dbReference type="SAM" id="SignalP"/>
    </source>
</evidence>
<evidence type="ECO:0000256" key="1">
    <source>
        <dbReference type="PROSITE-ProRule" id="PRU00339"/>
    </source>
</evidence>
<evidence type="ECO:0000313" key="3">
    <source>
        <dbReference type="EMBL" id="HED09696.1"/>
    </source>
</evidence>
<keyword evidence="2" id="KW-0732">Signal</keyword>
<accession>A0A7V1LKH4</accession>
<protein>
    <submittedName>
        <fullName evidence="3">Tetratricopeptide repeat protein</fullName>
    </submittedName>
</protein>
<reference evidence="3" key="1">
    <citation type="journal article" date="2020" name="mSystems">
        <title>Genome- and Community-Level Interaction Insights into Carbon Utilization and Element Cycling Functions of Hydrothermarchaeota in Hydrothermal Sediment.</title>
        <authorList>
            <person name="Zhou Z."/>
            <person name="Liu Y."/>
            <person name="Xu W."/>
            <person name="Pan J."/>
            <person name="Luo Z.H."/>
            <person name="Li M."/>
        </authorList>
    </citation>
    <scope>NUCLEOTIDE SEQUENCE [LARGE SCALE GENOMIC DNA]</scope>
    <source>
        <strain evidence="3">HyVt-456</strain>
    </source>
</reference>
<dbReference type="PROSITE" id="PS50005">
    <property type="entry name" value="TPR"/>
    <property type="match status" value="1"/>
</dbReference>
<gene>
    <name evidence="3" type="ORF">ENJ10_03325</name>
</gene>
<keyword evidence="1" id="KW-0802">TPR repeat</keyword>
<dbReference type="InterPro" id="IPR019734">
    <property type="entry name" value="TPR_rpt"/>
</dbReference>
<dbReference type="SUPFAM" id="SSF48452">
    <property type="entry name" value="TPR-like"/>
    <property type="match status" value="3"/>
</dbReference>
<dbReference type="Pfam" id="PF13174">
    <property type="entry name" value="TPR_6"/>
    <property type="match status" value="1"/>
</dbReference>
<dbReference type="EMBL" id="DRLD01000092">
    <property type="protein sequence ID" value="HED09696.1"/>
    <property type="molecule type" value="Genomic_DNA"/>
</dbReference>
<dbReference type="InterPro" id="IPR011990">
    <property type="entry name" value="TPR-like_helical_dom_sf"/>
</dbReference>
<proteinExistence type="predicted"/>
<name>A0A7V1LKH4_CALAY</name>
<dbReference type="SMART" id="SM00028">
    <property type="entry name" value="TPR"/>
    <property type="match status" value="4"/>
</dbReference>
<sequence>MKIRIILLGLFFAFGFTQAQSTKVDSLFDKVSIDELIKIKQYYDRKVNRLRSEEASSLTEGKKLGESFLSDEGVKIKDRDKIYIRIAEYYIEEAEQELSRAYDLFSQKEDEYLANLDKFENGQLDTEPEPPQEPRIDYSKAIKIYDRLLNEYPASDFADDALYSKAWLLAQMGDGAQSRRLFQEVIDKYPDSRYAPESYIQLAEYYFRPRADKTDEEQILLELRKAIQLYKKVLAYRDSRRYDEALYKLGWSYYKLAAKNPSYYNDAIIYFVAVADDIDRAKKLDPENKITTPNVREEAITYIGISFTDESYTKNGVDKARRMVERLGDKAYGVEIMRAIGNTYQKIDEQEKAIYAFQTLLDMYPNYEDAPQIQENISIALYAKGRDQEAYDARLALYEKYGPQSEWYANLENSDLKDRSKYLTKAYKKSEEAFRANLIVDLEKAQSVEEEGKPSRPLWQKFADECKTYLDVFPSDSNAYEIHWSYAKALDQKLGNFEESFEQYLAVSNDYLEEKHQHDAALYAVGVADTIVKIKYGGTKEDSTKFSLADIAQLNPETLSPEETNLIQAYDNYIRLFPNGEYTPNFLAAAGGIYYNHKKFAEAKIYFQTLVRRFPGAKEKSLAMRSIMDSYFALGKFKDSEVIAKKIMSDPNLPEDQRKFASQRLAEAIFKNAEFLAEQGDFFAAANEYLRLYKEVPEDKRYVEPALWNAGLNYQKARDWIRSNEVFNIIATEFPDSKFAYDALNNMVDNYKELEKYSEAAQISERLFTTYPKKEDAESKLFNASYFYEKAGEWQEAIRINNLYIATYPALEYAKDLFFKNADLYLKLDNLAEANRIYDEFSKKYPGDSRVITAFYERGNYFLNNGQKEAAKIEYNKAIAKSEEFKRAGKDYNPFVAGEAVNKLADILHKEYVSIKLTLPESNIRAQQERMKKLLKELNVAYTKVLSFGSPRSFEATYNIAHSLEEFARAYAQQEIDPNLSPTKRFVKKKTINEQAAALYESAVDRYKDVVEKIPVIAEKLNVDMFNTDTTQKALVDSADIRREVEMDSTRELAIKWYRKAHDKISELLYAEASLTSDNIDEIRDLKPPTGDAFSSILYQADIITKVIAPSVQQTIKAHLRNVNEANELGLSNKYVEESKRQILLTSNILADEYSKLTKLALDEFEMNFTDYQKLIAQEFGAKNKDGLDYYGVENNALQMVDLSIQLANNALDAFANTLKLADENNVHNDLVRTTQDKLLKFSLESSARMKALADSANNVSVRYQAVFDSTKNYNYEDGMAATESFFFSLDENSLALLEKAFEYKSDFDLKGTWANRLMLKLLEIDPAQYSESIDKERVELFSDSDWKYSLTDYGADWVLTSFDDSGWKNARVVSSGFNQFDSIGVNPQAIWIQMEAVPVPAAGDTAAPAMDTTAMAMSDTTLSADSTITVADSLGMAEGTAATAVAKADTLVFFRTSFNIDGKVVDGMMYVTADEDFRIYLNGEYLLDDEGNDFMVVDSLDFYTFDRFMLNGQNVLAIDVKDMDLTGAGLKFFAYFEVIPSEFLNANDNKKVVEKVVIAPEKLTRLNILRKNRIIPGK</sequence>
<feature type="chain" id="PRO_5030725464" evidence="2">
    <location>
        <begin position="20"/>
        <end position="1579"/>
    </location>
</feature>
<feature type="repeat" description="TPR" evidence="1">
    <location>
        <begin position="334"/>
        <end position="367"/>
    </location>
</feature>
<dbReference type="Gene3D" id="2.60.120.260">
    <property type="entry name" value="Galactose-binding domain-like"/>
    <property type="match status" value="1"/>
</dbReference>
<dbReference type="Proteomes" id="UP000886005">
    <property type="component" value="Unassembled WGS sequence"/>
</dbReference>
<dbReference type="Gene3D" id="1.25.40.10">
    <property type="entry name" value="Tetratricopeptide repeat domain"/>
    <property type="match status" value="6"/>
</dbReference>
<feature type="signal peptide" evidence="2">
    <location>
        <begin position="1"/>
        <end position="19"/>
    </location>
</feature>
<comment type="caution">
    <text evidence="3">The sequence shown here is derived from an EMBL/GenBank/DDBJ whole genome shotgun (WGS) entry which is preliminary data.</text>
</comment>